<organism evidence="3 4">
    <name type="scientific">Pristionchus fissidentatus</name>
    <dbReference type="NCBI Taxonomy" id="1538716"/>
    <lineage>
        <taxon>Eukaryota</taxon>
        <taxon>Metazoa</taxon>
        <taxon>Ecdysozoa</taxon>
        <taxon>Nematoda</taxon>
        <taxon>Chromadorea</taxon>
        <taxon>Rhabditida</taxon>
        <taxon>Rhabditina</taxon>
        <taxon>Diplogasteromorpha</taxon>
        <taxon>Diplogasteroidea</taxon>
        <taxon>Neodiplogasteridae</taxon>
        <taxon>Pristionchus</taxon>
    </lineage>
</organism>
<dbReference type="GO" id="GO:0016020">
    <property type="term" value="C:membrane"/>
    <property type="evidence" value="ECO:0007669"/>
    <property type="project" value="InterPro"/>
</dbReference>
<keyword evidence="4" id="KW-1185">Reference proteome</keyword>
<dbReference type="Proteomes" id="UP001432322">
    <property type="component" value="Unassembled WGS sequence"/>
</dbReference>
<evidence type="ECO:0000313" key="3">
    <source>
        <dbReference type="EMBL" id="GMT22750.1"/>
    </source>
</evidence>
<sequence>FSCIYRVNLRIYQEMQTGAKIDNYSVARTFQVKENVEVLQYMSWLARGWIVFTILSAFSYTIFDVFVAL</sequence>
<keyword evidence="2" id="KW-0472">Membrane</keyword>
<dbReference type="InterPro" id="IPR052860">
    <property type="entry name" value="NRL-GPCR1"/>
</dbReference>
<dbReference type="EMBL" id="BTSY01000004">
    <property type="protein sequence ID" value="GMT22750.1"/>
    <property type="molecule type" value="Genomic_DNA"/>
</dbReference>
<comment type="caution">
    <text evidence="3">The sequence shown here is derived from an EMBL/GenBank/DDBJ whole genome shotgun (WGS) entry which is preliminary data.</text>
</comment>
<dbReference type="InterPro" id="IPR004151">
    <property type="entry name" value="7TM_GPCR_serpentine_rcpt_Sre"/>
</dbReference>
<dbReference type="Pfam" id="PF03125">
    <property type="entry name" value="Sre"/>
    <property type="match status" value="1"/>
</dbReference>
<dbReference type="PANTHER" id="PTHR47521:SF7">
    <property type="entry name" value="SERPENTINE RECEPTOR CLASS EPSILON-6"/>
    <property type="match status" value="1"/>
</dbReference>
<evidence type="ECO:0008006" key="5">
    <source>
        <dbReference type="Google" id="ProtNLM"/>
    </source>
</evidence>
<accession>A0AAV5VW61</accession>
<keyword evidence="2" id="KW-1133">Transmembrane helix</keyword>
<name>A0AAV5VW61_9BILA</name>
<feature type="non-terminal residue" evidence="3">
    <location>
        <position position="1"/>
    </location>
</feature>
<proteinExistence type="inferred from homology"/>
<evidence type="ECO:0000256" key="2">
    <source>
        <dbReference type="SAM" id="Phobius"/>
    </source>
</evidence>
<dbReference type="PANTHER" id="PTHR47521">
    <property type="entry name" value="SERPENTINE RECEPTOR, CLASS E (EPSILON)-RELATED"/>
    <property type="match status" value="1"/>
</dbReference>
<protein>
    <recommendedName>
        <fullName evidence="5">G protein-coupled receptor</fullName>
    </recommendedName>
</protein>
<evidence type="ECO:0000313" key="4">
    <source>
        <dbReference type="Proteomes" id="UP001432322"/>
    </source>
</evidence>
<evidence type="ECO:0000256" key="1">
    <source>
        <dbReference type="ARBA" id="ARBA00006803"/>
    </source>
</evidence>
<dbReference type="AlphaFoldDB" id="A0AAV5VW61"/>
<dbReference type="GO" id="GO:0007606">
    <property type="term" value="P:sensory perception of chemical stimulus"/>
    <property type="evidence" value="ECO:0007669"/>
    <property type="project" value="InterPro"/>
</dbReference>
<comment type="similarity">
    <text evidence="1">Belongs to the nematode receptor-like protein sre family.</text>
</comment>
<feature type="transmembrane region" description="Helical" evidence="2">
    <location>
        <begin position="49"/>
        <end position="68"/>
    </location>
</feature>
<gene>
    <name evidence="3" type="ORF">PFISCL1PPCAC_14047</name>
</gene>
<reference evidence="3" key="1">
    <citation type="submission" date="2023-10" db="EMBL/GenBank/DDBJ databases">
        <title>Genome assembly of Pristionchus species.</title>
        <authorList>
            <person name="Yoshida K."/>
            <person name="Sommer R.J."/>
        </authorList>
    </citation>
    <scope>NUCLEOTIDE SEQUENCE</scope>
    <source>
        <strain evidence="3">RS5133</strain>
    </source>
</reference>
<keyword evidence="2" id="KW-0812">Transmembrane</keyword>